<evidence type="ECO:0000313" key="12">
    <source>
        <dbReference type="Proteomes" id="UP000033867"/>
    </source>
</evidence>
<dbReference type="PANTHER" id="PTHR30616">
    <property type="entry name" value="UNCHARACTERIZED PROTEIN YFIH"/>
    <property type="match status" value="1"/>
</dbReference>
<dbReference type="Proteomes" id="UP000033867">
    <property type="component" value="Unassembled WGS sequence"/>
</dbReference>
<gene>
    <name evidence="11" type="ORF">UV42_C0049G0009</name>
</gene>
<evidence type="ECO:0000256" key="2">
    <source>
        <dbReference type="ARBA" id="ARBA00007353"/>
    </source>
</evidence>
<dbReference type="CDD" id="cd16833">
    <property type="entry name" value="YfiH"/>
    <property type="match status" value="1"/>
</dbReference>
<dbReference type="GO" id="GO:0016787">
    <property type="term" value="F:hydrolase activity"/>
    <property type="evidence" value="ECO:0007669"/>
    <property type="project" value="UniProtKB-KW"/>
</dbReference>
<protein>
    <recommendedName>
        <fullName evidence="10">Purine nucleoside phosphorylase</fullName>
    </recommendedName>
</protein>
<dbReference type="GO" id="GO:0005507">
    <property type="term" value="F:copper ion binding"/>
    <property type="evidence" value="ECO:0007669"/>
    <property type="project" value="TreeGrafter"/>
</dbReference>
<dbReference type="GO" id="GO:0017061">
    <property type="term" value="F:S-methyl-5-thioadenosine phosphorylase activity"/>
    <property type="evidence" value="ECO:0007669"/>
    <property type="project" value="UniProtKB-EC"/>
</dbReference>
<dbReference type="Pfam" id="PF02578">
    <property type="entry name" value="Cu-oxidase_4"/>
    <property type="match status" value="1"/>
</dbReference>
<name>A0A0G1BBH3_9BACT</name>
<comment type="caution">
    <text evidence="11">The sequence shown here is derived from an EMBL/GenBank/DDBJ whole genome shotgun (WGS) entry which is preliminary data.</text>
</comment>
<evidence type="ECO:0000256" key="10">
    <source>
        <dbReference type="RuleBase" id="RU361274"/>
    </source>
</evidence>
<reference evidence="11 12" key="1">
    <citation type="journal article" date="2015" name="Nature">
        <title>rRNA introns, odd ribosomes, and small enigmatic genomes across a large radiation of phyla.</title>
        <authorList>
            <person name="Brown C.T."/>
            <person name="Hug L.A."/>
            <person name="Thomas B.C."/>
            <person name="Sharon I."/>
            <person name="Castelle C.J."/>
            <person name="Singh A."/>
            <person name="Wilkins M.J."/>
            <person name="Williams K.H."/>
            <person name="Banfield J.F."/>
        </authorList>
    </citation>
    <scope>NUCLEOTIDE SEQUENCE [LARGE SCALE GENOMIC DNA]</scope>
</reference>
<comment type="catalytic activity">
    <reaction evidence="9">
        <text>S-methyl-5'-thioadenosine + phosphate = 5-(methylsulfanyl)-alpha-D-ribose 1-phosphate + adenine</text>
        <dbReference type="Rhea" id="RHEA:11852"/>
        <dbReference type="ChEBI" id="CHEBI:16708"/>
        <dbReference type="ChEBI" id="CHEBI:17509"/>
        <dbReference type="ChEBI" id="CHEBI:43474"/>
        <dbReference type="ChEBI" id="CHEBI:58533"/>
        <dbReference type="EC" id="2.4.2.28"/>
    </reaction>
    <physiologicalReaction direction="left-to-right" evidence="9">
        <dbReference type="Rhea" id="RHEA:11853"/>
    </physiologicalReaction>
</comment>
<keyword evidence="5" id="KW-0378">Hydrolase</keyword>
<sequence length="218" mass="24023">MIQGRLSVFKFESFKKYKGIAHFITTKEGWVSGSKSRFTGDRKEEYAEFRKELAISCEANANQFVFPRQTHSDHIAVVTSADENTIANTDALITNQPGLFVCVQTADCVPVLLYDPQKKVVSAIHAGWKGTVSKIVLKTVQKMTDQFGCQPSDIIAGIGPSIHIHAYEVGPEVVEMVKNNFSNSSALLKPSLNAGRAYLDLWEANQTALMEAGIPEEN</sequence>
<evidence type="ECO:0000256" key="7">
    <source>
        <dbReference type="ARBA" id="ARBA00047989"/>
    </source>
</evidence>
<evidence type="ECO:0000256" key="6">
    <source>
        <dbReference type="ARBA" id="ARBA00022833"/>
    </source>
</evidence>
<comment type="catalytic activity">
    <reaction evidence="1">
        <text>inosine + phosphate = alpha-D-ribose 1-phosphate + hypoxanthine</text>
        <dbReference type="Rhea" id="RHEA:27646"/>
        <dbReference type="ChEBI" id="CHEBI:17368"/>
        <dbReference type="ChEBI" id="CHEBI:17596"/>
        <dbReference type="ChEBI" id="CHEBI:43474"/>
        <dbReference type="ChEBI" id="CHEBI:57720"/>
        <dbReference type="EC" id="2.4.2.1"/>
    </reaction>
    <physiologicalReaction direction="left-to-right" evidence="1">
        <dbReference type="Rhea" id="RHEA:27647"/>
    </physiologicalReaction>
</comment>
<dbReference type="InterPro" id="IPR011324">
    <property type="entry name" value="Cytotoxic_necrot_fac-like_cat"/>
</dbReference>
<accession>A0A0G1BBH3</accession>
<dbReference type="Gene3D" id="3.60.140.10">
    <property type="entry name" value="CNF1/YfiH-like putative cysteine hydrolases"/>
    <property type="match status" value="1"/>
</dbReference>
<dbReference type="PATRIC" id="fig|1619052.3.peg.925"/>
<comment type="similarity">
    <text evidence="2 10">Belongs to the purine nucleoside phosphorylase YfiH/LACC1 family.</text>
</comment>
<organism evidence="11 12">
    <name type="scientific">Candidatus Magasanikbacteria bacterium GW2011_GWE2_42_7</name>
    <dbReference type="NCBI Taxonomy" id="1619052"/>
    <lineage>
        <taxon>Bacteria</taxon>
        <taxon>Candidatus Magasanikiibacteriota</taxon>
    </lineage>
</organism>
<keyword evidence="4" id="KW-0479">Metal-binding</keyword>
<feature type="non-terminal residue" evidence="11">
    <location>
        <position position="218"/>
    </location>
</feature>
<evidence type="ECO:0000256" key="3">
    <source>
        <dbReference type="ARBA" id="ARBA00022679"/>
    </source>
</evidence>
<dbReference type="InterPro" id="IPR003730">
    <property type="entry name" value="Cu_polyphenol_OxRdtase"/>
</dbReference>
<dbReference type="AlphaFoldDB" id="A0A0G1BBH3"/>
<evidence type="ECO:0000313" key="11">
    <source>
        <dbReference type="EMBL" id="KKS70607.1"/>
    </source>
</evidence>
<evidence type="ECO:0000256" key="4">
    <source>
        <dbReference type="ARBA" id="ARBA00022723"/>
    </source>
</evidence>
<evidence type="ECO:0000256" key="5">
    <source>
        <dbReference type="ARBA" id="ARBA00022801"/>
    </source>
</evidence>
<keyword evidence="3" id="KW-0808">Transferase</keyword>
<dbReference type="SUPFAM" id="SSF64438">
    <property type="entry name" value="CNF1/YfiH-like putative cysteine hydrolases"/>
    <property type="match status" value="1"/>
</dbReference>
<dbReference type="PANTHER" id="PTHR30616:SF2">
    <property type="entry name" value="PURINE NUCLEOSIDE PHOSPHORYLASE LACC1"/>
    <property type="match status" value="1"/>
</dbReference>
<evidence type="ECO:0000256" key="8">
    <source>
        <dbReference type="ARBA" id="ARBA00048968"/>
    </source>
</evidence>
<proteinExistence type="inferred from homology"/>
<dbReference type="NCBIfam" id="TIGR00726">
    <property type="entry name" value="peptidoglycan editing factor PgeF"/>
    <property type="match status" value="1"/>
</dbReference>
<comment type="catalytic activity">
    <reaction evidence="7">
        <text>adenosine + H2O + H(+) = inosine + NH4(+)</text>
        <dbReference type="Rhea" id="RHEA:24408"/>
        <dbReference type="ChEBI" id="CHEBI:15377"/>
        <dbReference type="ChEBI" id="CHEBI:15378"/>
        <dbReference type="ChEBI" id="CHEBI:16335"/>
        <dbReference type="ChEBI" id="CHEBI:17596"/>
        <dbReference type="ChEBI" id="CHEBI:28938"/>
        <dbReference type="EC" id="3.5.4.4"/>
    </reaction>
    <physiologicalReaction direction="left-to-right" evidence="7">
        <dbReference type="Rhea" id="RHEA:24409"/>
    </physiologicalReaction>
</comment>
<comment type="catalytic activity">
    <reaction evidence="8">
        <text>adenosine + phosphate = alpha-D-ribose 1-phosphate + adenine</text>
        <dbReference type="Rhea" id="RHEA:27642"/>
        <dbReference type="ChEBI" id="CHEBI:16335"/>
        <dbReference type="ChEBI" id="CHEBI:16708"/>
        <dbReference type="ChEBI" id="CHEBI:43474"/>
        <dbReference type="ChEBI" id="CHEBI:57720"/>
        <dbReference type="EC" id="2.4.2.1"/>
    </reaction>
    <physiologicalReaction direction="left-to-right" evidence="8">
        <dbReference type="Rhea" id="RHEA:27643"/>
    </physiologicalReaction>
</comment>
<dbReference type="InterPro" id="IPR038371">
    <property type="entry name" value="Cu_polyphenol_OxRdtase_sf"/>
</dbReference>
<evidence type="ECO:0000256" key="9">
    <source>
        <dbReference type="ARBA" id="ARBA00049893"/>
    </source>
</evidence>
<dbReference type="EMBL" id="LCEK01000049">
    <property type="protein sequence ID" value="KKS70607.1"/>
    <property type="molecule type" value="Genomic_DNA"/>
</dbReference>
<evidence type="ECO:0000256" key="1">
    <source>
        <dbReference type="ARBA" id="ARBA00000553"/>
    </source>
</evidence>
<keyword evidence="6" id="KW-0862">Zinc</keyword>